<dbReference type="EMBL" id="CP034413">
    <property type="protein sequence ID" value="QQL05878.1"/>
    <property type="molecule type" value="Genomic_DNA"/>
</dbReference>
<dbReference type="RefSeq" id="WP_158629737.1">
    <property type="nucleotide sequence ID" value="NZ_CP034413.3"/>
</dbReference>
<reference evidence="2" key="1">
    <citation type="submission" date="2018-12" db="EMBL/GenBank/DDBJ databases">
        <title>Dusodibacter welbiota gen. nov., sp. nov., isolated from human faeces and emended description of the Oscillibacter genus.</title>
        <authorList>
            <person name="Le Roy T."/>
            <person name="Van der Smissen P."/>
            <person name="Delzenne N."/>
            <person name="Muccioli G."/>
            <person name="Collet J.F."/>
            <person name="Cani P.D."/>
        </authorList>
    </citation>
    <scope>NUCLEOTIDE SEQUENCE [LARGE SCALE GENOMIC DNA]</scope>
    <source>
        <strain evidence="2">J115</strain>
    </source>
</reference>
<accession>A0A7T7D8T4</accession>
<organism evidence="1 2">
    <name type="scientific">Dysosmobacter welbionis</name>
    <dbReference type="NCBI Taxonomy" id="2093857"/>
    <lineage>
        <taxon>Bacteria</taxon>
        <taxon>Bacillati</taxon>
        <taxon>Bacillota</taxon>
        <taxon>Clostridia</taxon>
        <taxon>Eubacteriales</taxon>
        <taxon>Oscillospiraceae</taxon>
        <taxon>Dysosmobacter</taxon>
    </lineage>
</organism>
<dbReference type="AlphaFoldDB" id="A0A7T7D8T4"/>
<name>A0A7T7D8T4_9FIRM</name>
<sequence length="64" mass="7494">MKAKKKLPRMREFSCLWYFCSQSKTPKKSGHCKYAKSKEKNLISREIRFFLAKTTGLEPASFCV</sequence>
<evidence type="ECO:0000313" key="2">
    <source>
        <dbReference type="Proteomes" id="UP000298642"/>
    </source>
</evidence>
<evidence type="ECO:0000313" key="1">
    <source>
        <dbReference type="EMBL" id="QQL05878.1"/>
    </source>
</evidence>
<keyword evidence="2" id="KW-1185">Reference proteome</keyword>
<dbReference type="KEGG" id="obj:EIO64_18460"/>
<gene>
    <name evidence="1" type="ORF">EIO64_18460</name>
</gene>
<protein>
    <submittedName>
        <fullName evidence="1">Uncharacterized protein</fullName>
    </submittedName>
</protein>
<proteinExistence type="predicted"/>
<dbReference type="Proteomes" id="UP000298642">
    <property type="component" value="Chromosome"/>
</dbReference>